<dbReference type="KEGG" id="wna:KA717_29610"/>
<name>A0A977KTX2_9CYAN</name>
<accession>A0A977KTX2</accession>
<dbReference type="Proteomes" id="UP001065613">
    <property type="component" value="Chromosome"/>
</dbReference>
<protein>
    <submittedName>
        <fullName evidence="1">Uncharacterized protein</fullName>
    </submittedName>
</protein>
<gene>
    <name evidence="1" type="ORF">KA717_29610</name>
</gene>
<dbReference type="EMBL" id="CP073041">
    <property type="protein sequence ID" value="UXE59827.1"/>
    <property type="molecule type" value="Genomic_DNA"/>
</dbReference>
<dbReference type="AlphaFoldDB" id="A0A977KTX2"/>
<reference evidence="1" key="1">
    <citation type="submission" date="2021-04" db="EMBL/GenBank/DDBJ databases">
        <title>Genome sequence of Woronichinia naegeliana from Washington state freshwater lake bloom.</title>
        <authorList>
            <person name="Dreher T.W."/>
        </authorList>
    </citation>
    <scope>NUCLEOTIDE SEQUENCE</scope>
    <source>
        <strain evidence="1">WA131</strain>
    </source>
</reference>
<proteinExistence type="predicted"/>
<evidence type="ECO:0000313" key="1">
    <source>
        <dbReference type="EMBL" id="UXE59827.1"/>
    </source>
</evidence>
<sequence length="64" mass="7244">MLFRPPLPSNHYRRGLLEGLESSLNEGFSLLLGLMESFIGFAIARSCLDFALARQWLDPFGSER</sequence>
<organism evidence="1">
    <name type="scientific">Woronichinia naegeliana WA131</name>
    <dbReference type="NCBI Taxonomy" id="2824559"/>
    <lineage>
        <taxon>Bacteria</taxon>
        <taxon>Bacillati</taxon>
        <taxon>Cyanobacteriota</taxon>
        <taxon>Cyanophyceae</taxon>
        <taxon>Synechococcales</taxon>
        <taxon>Coelosphaeriaceae</taxon>
        <taxon>Woronichinia</taxon>
    </lineage>
</organism>